<dbReference type="Proteomes" id="UP001589568">
    <property type="component" value="Unassembled WGS sequence"/>
</dbReference>
<dbReference type="EMBL" id="JBHMCF010000011">
    <property type="protein sequence ID" value="MFB9470723.1"/>
    <property type="molecule type" value="Genomic_DNA"/>
</dbReference>
<proteinExistence type="predicted"/>
<evidence type="ECO:0000256" key="1">
    <source>
        <dbReference type="SAM" id="Coils"/>
    </source>
</evidence>
<accession>A0ABV5NKB2</accession>
<name>A0ABV5NKB2_9ACTN</name>
<evidence type="ECO:0000256" key="2">
    <source>
        <dbReference type="SAM" id="Phobius"/>
    </source>
</evidence>
<keyword evidence="1" id="KW-0175">Coiled coil</keyword>
<evidence type="ECO:0000313" key="4">
    <source>
        <dbReference type="Proteomes" id="UP001589568"/>
    </source>
</evidence>
<keyword evidence="2" id="KW-0812">Transmembrane</keyword>
<evidence type="ECO:0008006" key="5">
    <source>
        <dbReference type="Google" id="ProtNLM"/>
    </source>
</evidence>
<protein>
    <recommendedName>
        <fullName evidence="5">DUF3040 domain-containing protein</fullName>
    </recommendedName>
</protein>
<feature type="coiled-coil region" evidence="1">
    <location>
        <begin position="3"/>
        <end position="34"/>
    </location>
</feature>
<feature type="transmembrane region" description="Helical" evidence="2">
    <location>
        <begin position="90"/>
        <end position="109"/>
    </location>
</feature>
<reference evidence="3 4" key="1">
    <citation type="submission" date="2024-09" db="EMBL/GenBank/DDBJ databases">
        <authorList>
            <person name="Sun Q."/>
            <person name="Mori K."/>
        </authorList>
    </citation>
    <scope>NUCLEOTIDE SEQUENCE [LARGE SCALE GENOMIC DNA]</scope>
    <source>
        <strain evidence="3 4">JCM 3324</strain>
    </source>
</reference>
<gene>
    <name evidence="3" type="ORF">ACFFR3_14475</name>
</gene>
<keyword evidence="2" id="KW-1133">Transmembrane helix</keyword>
<feature type="transmembrane region" description="Helical" evidence="2">
    <location>
        <begin position="67"/>
        <end position="84"/>
    </location>
</feature>
<keyword evidence="2" id="KW-0472">Membrane</keyword>
<keyword evidence="4" id="KW-1185">Reference proteome</keyword>
<evidence type="ECO:0000313" key="3">
    <source>
        <dbReference type="EMBL" id="MFB9470723.1"/>
    </source>
</evidence>
<dbReference type="RefSeq" id="WP_364366133.1">
    <property type="nucleotide sequence ID" value="NZ_JBHMCF010000011.1"/>
</dbReference>
<sequence>MSKERARRRAEREAERARAIRANEERQARAVRRRALLTRLTPRPMARPVRFYRQGGLLARRHRAQNAVVALGFLLVQAIAWLVWGSFPISFAVLVLSVLFVPVVVTLAFDRRT</sequence>
<organism evidence="3 4">
    <name type="scientific">Nonomuraea salmonea</name>
    <dbReference type="NCBI Taxonomy" id="46181"/>
    <lineage>
        <taxon>Bacteria</taxon>
        <taxon>Bacillati</taxon>
        <taxon>Actinomycetota</taxon>
        <taxon>Actinomycetes</taxon>
        <taxon>Streptosporangiales</taxon>
        <taxon>Streptosporangiaceae</taxon>
        <taxon>Nonomuraea</taxon>
    </lineage>
</organism>
<comment type="caution">
    <text evidence="3">The sequence shown here is derived from an EMBL/GenBank/DDBJ whole genome shotgun (WGS) entry which is preliminary data.</text>
</comment>